<evidence type="ECO:0000313" key="2">
    <source>
        <dbReference type="EMBL" id="KFD51824.1"/>
    </source>
</evidence>
<evidence type="ECO:0000256" key="1">
    <source>
        <dbReference type="SAM" id="Phobius"/>
    </source>
</evidence>
<sequence length="195" mass="21767">MAIRKWSKQIAAAMFNVVVVVEVAVHMAFVVHAVVVAHVGVANLVAVHVAAAQMVQTPLILKRGNFKHGNSPQEYMIIENRFLRSNAMLYPTDVQKCFCLLKRTSGCTVRQFIHFIWATHQCSISGDKSDSEENSSVHTYGVKYKRESTLVSVCDKKTWREENENISFWATASKLTGYGKEALTVGLQILAAPIR</sequence>
<protein>
    <submittedName>
        <fullName evidence="2">Uncharacterized protein</fullName>
    </submittedName>
</protein>
<proteinExistence type="predicted"/>
<keyword evidence="1" id="KW-0472">Membrane</keyword>
<dbReference type="EMBL" id="KL363235">
    <property type="protein sequence ID" value="KFD51824.1"/>
    <property type="molecule type" value="Genomic_DNA"/>
</dbReference>
<feature type="transmembrane region" description="Helical" evidence="1">
    <location>
        <begin position="12"/>
        <end position="35"/>
    </location>
</feature>
<keyword evidence="1" id="KW-0812">Transmembrane</keyword>
<dbReference type="Proteomes" id="UP000030764">
    <property type="component" value="Unassembled WGS sequence"/>
</dbReference>
<evidence type="ECO:0000313" key="3">
    <source>
        <dbReference type="Proteomes" id="UP000030764"/>
    </source>
</evidence>
<organism evidence="2 3">
    <name type="scientific">Trichuris suis</name>
    <name type="common">pig whipworm</name>
    <dbReference type="NCBI Taxonomy" id="68888"/>
    <lineage>
        <taxon>Eukaryota</taxon>
        <taxon>Metazoa</taxon>
        <taxon>Ecdysozoa</taxon>
        <taxon>Nematoda</taxon>
        <taxon>Enoplea</taxon>
        <taxon>Dorylaimia</taxon>
        <taxon>Trichinellida</taxon>
        <taxon>Trichuridae</taxon>
        <taxon>Trichuris</taxon>
    </lineage>
</organism>
<dbReference type="AlphaFoldDB" id="A0A085M3M8"/>
<keyword evidence="3" id="KW-1185">Reference proteome</keyword>
<accession>A0A085M3M8</accession>
<keyword evidence="1" id="KW-1133">Transmembrane helix</keyword>
<reference evidence="2 3" key="1">
    <citation type="journal article" date="2014" name="Nat. Genet.">
        <title>Genome and transcriptome of the porcine whipworm Trichuris suis.</title>
        <authorList>
            <person name="Jex A.R."/>
            <person name="Nejsum P."/>
            <person name="Schwarz E.M."/>
            <person name="Hu L."/>
            <person name="Young N.D."/>
            <person name="Hall R.S."/>
            <person name="Korhonen P.K."/>
            <person name="Liao S."/>
            <person name="Thamsborg S."/>
            <person name="Xia J."/>
            <person name="Xu P."/>
            <person name="Wang S."/>
            <person name="Scheerlinck J.P."/>
            <person name="Hofmann A."/>
            <person name="Sternberg P.W."/>
            <person name="Wang J."/>
            <person name="Gasser R.B."/>
        </authorList>
    </citation>
    <scope>NUCLEOTIDE SEQUENCE [LARGE SCALE GENOMIC DNA]</scope>
    <source>
        <strain evidence="2">DCEP-RM93M</strain>
    </source>
</reference>
<name>A0A085M3M8_9BILA</name>
<gene>
    <name evidence="2" type="ORF">M513_07351</name>
</gene>